<dbReference type="SMART" id="SM01335">
    <property type="entry name" value="PADR1"/>
    <property type="match status" value="1"/>
</dbReference>
<dbReference type="SMART" id="SM01336">
    <property type="entry name" value="zf-PARP"/>
    <property type="match status" value="1"/>
</dbReference>
<evidence type="ECO:0000256" key="3">
    <source>
        <dbReference type="ARBA" id="ARBA00022771"/>
    </source>
</evidence>
<dbReference type="InterPro" id="IPR003034">
    <property type="entry name" value="SAP_dom"/>
</dbReference>
<dbReference type="InterPro" id="IPR001510">
    <property type="entry name" value="Znf_PARP"/>
</dbReference>
<protein>
    <submittedName>
        <fullName evidence="8">Poly polymerase and DNA-ligase zn-finger region family protein</fullName>
    </submittedName>
</protein>
<evidence type="ECO:0000256" key="6">
    <source>
        <dbReference type="SAM" id="MobiDB-lite"/>
    </source>
</evidence>
<sequence length="260" mass="30349">MSYSVELAKSGRAKCRRCKEPIAKDVPRIGQSHEMDEHVSTAWYHIDCAPVPRDQEKRDDPSFMEGFADMDEKIQEQIRTHYKEGLKKKAAGKKRTAKKKKDEDEDEDESEKEEKKPRKKTRRSKKDEEEEEETEEEEEVDEALETKKKEINKRTAQQLKELCRDHEMIQTGTKAELVERVADAMVHGVINRCTQCGGWDKKKKMFVCKGYHDDEHFVRCSFKSETVERTPWDEAAAAPVEHKDKKEKDAEEEGEEEADE</sequence>
<feature type="compositionally biased region" description="Basic residues" evidence="6">
    <location>
        <begin position="88"/>
        <end position="99"/>
    </location>
</feature>
<dbReference type="PROSITE" id="PS52007">
    <property type="entry name" value="PADR1"/>
    <property type="match status" value="1"/>
</dbReference>
<feature type="domain" description="PARP-type" evidence="7">
    <location>
        <begin position="3"/>
        <end position="79"/>
    </location>
</feature>
<gene>
    <name evidence="8" type="ORF">PAPYR_144</name>
</gene>
<keyword evidence="4" id="KW-0862">Zinc</keyword>
<dbReference type="PROSITE" id="PS50064">
    <property type="entry name" value="ZF_PARP_2"/>
    <property type="match status" value="1"/>
</dbReference>
<reference evidence="8" key="1">
    <citation type="journal article" date="2022" name="bioRxiv">
        <title>Genomics of Preaxostyla Flagellates Illuminates Evolutionary Transitions and the Path Towards Mitochondrial Loss.</title>
        <authorList>
            <person name="Novak L.V.F."/>
            <person name="Treitli S.C."/>
            <person name="Pyrih J."/>
            <person name="Halakuc P."/>
            <person name="Pipaliya S.V."/>
            <person name="Vacek V."/>
            <person name="Brzon O."/>
            <person name="Soukal P."/>
            <person name="Eme L."/>
            <person name="Dacks J.B."/>
            <person name="Karnkowska A."/>
            <person name="Elias M."/>
            <person name="Hampl V."/>
        </authorList>
    </citation>
    <scope>NUCLEOTIDE SEQUENCE</scope>
    <source>
        <strain evidence="8">RCP-MX</strain>
    </source>
</reference>
<comment type="subcellular location">
    <subcellularLocation>
        <location evidence="1">Nucleus</location>
    </subcellularLocation>
</comment>
<evidence type="ECO:0000259" key="7">
    <source>
        <dbReference type="PROSITE" id="PS50064"/>
    </source>
</evidence>
<dbReference type="Proteomes" id="UP001141327">
    <property type="component" value="Unassembled WGS sequence"/>
</dbReference>
<keyword evidence="3" id="KW-0863">Zinc-finger</keyword>
<keyword evidence="5" id="KW-0539">Nucleus</keyword>
<evidence type="ECO:0000256" key="2">
    <source>
        <dbReference type="ARBA" id="ARBA00022723"/>
    </source>
</evidence>
<dbReference type="Gene3D" id="3.30.1740.10">
    <property type="entry name" value="Zinc finger, PARP-type"/>
    <property type="match status" value="1"/>
</dbReference>
<evidence type="ECO:0000313" key="9">
    <source>
        <dbReference type="Proteomes" id="UP001141327"/>
    </source>
</evidence>
<accession>A0ABQ8UUZ7</accession>
<dbReference type="Gene3D" id="3.90.640.80">
    <property type="match status" value="1"/>
</dbReference>
<dbReference type="InterPro" id="IPR036361">
    <property type="entry name" value="SAP_dom_sf"/>
</dbReference>
<keyword evidence="9" id="KW-1185">Reference proteome</keyword>
<evidence type="ECO:0000256" key="1">
    <source>
        <dbReference type="ARBA" id="ARBA00004123"/>
    </source>
</evidence>
<dbReference type="SUPFAM" id="SSF57716">
    <property type="entry name" value="Glucocorticoid receptor-like (DNA-binding domain)"/>
    <property type="match status" value="1"/>
</dbReference>
<feature type="compositionally biased region" description="Acidic residues" evidence="6">
    <location>
        <begin position="250"/>
        <end position="260"/>
    </location>
</feature>
<feature type="region of interest" description="Disordered" evidence="6">
    <location>
        <begin position="228"/>
        <end position="260"/>
    </location>
</feature>
<dbReference type="InterPro" id="IPR036957">
    <property type="entry name" value="Znf_PARP_sf"/>
</dbReference>
<dbReference type="SUPFAM" id="SSF68906">
    <property type="entry name" value="SAP domain"/>
    <property type="match status" value="1"/>
</dbReference>
<feature type="compositionally biased region" description="Basic and acidic residues" evidence="6">
    <location>
        <begin position="70"/>
        <end position="87"/>
    </location>
</feature>
<feature type="region of interest" description="Disordered" evidence="6">
    <location>
        <begin position="49"/>
        <end position="143"/>
    </location>
</feature>
<evidence type="ECO:0000256" key="4">
    <source>
        <dbReference type="ARBA" id="ARBA00022833"/>
    </source>
</evidence>
<dbReference type="Pfam" id="PF00645">
    <property type="entry name" value="zf-PARP"/>
    <property type="match status" value="1"/>
</dbReference>
<name>A0ABQ8UUZ7_9EUKA</name>
<dbReference type="EMBL" id="JAPMOS010000001">
    <property type="protein sequence ID" value="KAJ4462925.1"/>
    <property type="molecule type" value="Genomic_DNA"/>
</dbReference>
<organism evidence="8 9">
    <name type="scientific">Paratrimastix pyriformis</name>
    <dbReference type="NCBI Taxonomy" id="342808"/>
    <lineage>
        <taxon>Eukaryota</taxon>
        <taxon>Metamonada</taxon>
        <taxon>Preaxostyla</taxon>
        <taxon>Paratrimastigidae</taxon>
        <taxon>Paratrimastix</taxon>
    </lineage>
</organism>
<keyword evidence="2" id="KW-0479">Metal-binding</keyword>
<comment type="caution">
    <text evidence="8">The sequence shown here is derived from an EMBL/GenBank/DDBJ whole genome shotgun (WGS) entry which is preliminary data.</text>
</comment>
<dbReference type="Pfam" id="PF02037">
    <property type="entry name" value="SAP"/>
    <property type="match status" value="1"/>
</dbReference>
<evidence type="ECO:0000313" key="8">
    <source>
        <dbReference type="EMBL" id="KAJ4462925.1"/>
    </source>
</evidence>
<feature type="compositionally biased region" description="Acidic residues" evidence="6">
    <location>
        <begin position="128"/>
        <end position="143"/>
    </location>
</feature>
<proteinExistence type="predicted"/>
<feature type="compositionally biased region" description="Basic and acidic residues" evidence="6">
    <location>
        <begin position="240"/>
        <end position="249"/>
    </location>
</feature>
<evidence type="ECO:0000256" key="5">
    <source>
        <dbReference type="ARBA" id="ARBA00023242"/>
    </source>
</evidence>